<dbReference type="EMBL" id="JAODUO010000291">
    <property type="protein sequence ID" value="KAK2183919.1"/>
    <property type="molecule type" value="Genomic_DNA"/>
</dbReference>
<evidence type="ECO:0000256" key="1">
    <source>
        <dbReference type="ARBA" id="ARBA00004141"/>
    </source>
</evidence>
<dbReference type="PANTHER" id="PTHR12608:SF1">
    <property type="entry name" value="TRANSMEMBRANE PROTEIN 165"/>
    <property type="match status" value="1"/>
</dbReference>
<dbReference type="GO" id="GO:0016020">
    <property type="term" value="C:membrane"/>
    <property type="evidence" value="ECO:0007669"/>
    <property type="project" value="UniProtKB-SubCell"/>
</dbReference>
<keyword evidence="4 6" id="KW-1133">Transmembrane helix</keyword>
<evidence type="ECO:0000256" key="5">
    <source>
        <dbReference type="ARBA" id="ARBA00023136"/>
    </source>
</evidence>
<feature type="transmembrane region" description="Helical" evidence="6">
    <location>
        <begin position="291"/>
        <end position="312"/>
    </location>
</feature>
<evidence type="ECO:0000256" key="6">
    <source>
        <dbReference type="RuleBase" id="RU365102"/>
    </source>
</evidence>
<dbReference type="Proteomes" id="UP001209878">
    <property type="component" value="Unassembled WGS sequence"/>
</dbReference>
<evidence type="ECO:0000313" key="9">
    <source>
        <dbReference type="Proteomes" id="UP001209878"/>
    </source>
</evidence>
<dbReference type="GO" id="GO:0032468">
    <property type="term" value="P:Golgi calcium ion homeostasis"/>
    <property type="evidence" value="ECO:0007669"/>
    <property type="project" value="TreeGrafter"/>
</dbReference>
<dbReference type="InterPro" id="IPR049555">
    <property type="entry name" value="GDT1-like_CS"/>
</dbReference>
<feature type="transmembrane region" description="Helical" evidence="6">
    <location>
        <begin position="252"/>
        <end position="271"/>
    </location>
</feature>
<evidence type="ECO:0000256" key="4">
    <source>
        <dbReference type="ARBA" id="ARBA00022989"/>
    </source>
</evidence>
<evidence type="ECO:0000313" key="8">
    <source>
        <dbReference type="EMBL" id="KAK2183919.1"/>
    </source>
</evidence>
<dbReference type="GO" id="GO:0005794">
    <property type="term" value="C:Golgi apparatus"/>
    <property type="evidence" value="ECO:0007669"/>
    <property type="project" value="TreeGrafter"/>
</dbReference>
<accession>A0AAD9UC63</accession>
<keyword evidence="3 6" id="KW-0812">Transmembrane</keyword>
<reference evidence="8" key="1">
    <citation type="journal article" date="2023" name="Mol. Biol. Evol.">
        <title>Third-Generation Sequencing Reveals the Adaptive Role of the Epigenome in Three Deep-Sea Polychaetes.</title>
        <authorList>
            <person name="Perez M."/>
            <person name="Aroh O."/>
            <person name="Sun Y."/>
            <person name="Lan Y."/>
            <person name="Juniper S.K."/>
            <person name="Young C.R."/>
            <person name="Angers B."/>
            <person name="Qian P.Y."/>
        </authorList>
    </citation>
    <scope>NUCLEOTIDE SEQUENCE</scope>
    <source>
        <strain evidence="8">R07B-5</strain>
    </source>
</reference>
<dbReference type="GO" id="GO:0015085">
    <property type="term" value="F:calcium ion transmembrane transporter activity"/>
    <property type="evidence" value="ECO:0007669"/>
    <property type="project" value="TreeGrafter"/>
</dbReference>
<keyword evidence="5 6" id="KW-0472">Membrane</keyword>
<name>A0AAD9UC63_RIDPI</name>
<sequence length="333" mass="37274">MENETSHFHSPQQSDIDSRRSRLRTGVRMSVCSRCCVFLLLICLCEFRMLEAADASRTLMSHSDHPHEVPSQEKGVNPQQHAVLPGDGSVQTEKRPALKNMADMIAKDPYGHLVQKEKFLDIKFIHAFVASLSVIIVSEIGDKTFFIAAIMAMRHSRITVFAGAIGALATMTVLSAVLGYATTVIPRWFTYYVSTALFFLFGLKMLKEGYDMSPDEGQEELEEVQADLRKKDEETERQDVETGVIRTPQRRILYTFFSRIFIQSFTLTFLAEWGDRSQITTIILAAREDVLGVIIGGTLGHALCTGFAVLGGRFIAQMISVRTGNDLFIHVLT</sequence>
<dbReference type="AlphaFoldDB" id="A0AAD9UC63"/>
<proteinExistence type="inferred from homology"/>
<evidence type="ECO:0000256" key="2">
    <source>
        <dbReference type="ARBA" id="ARBA00009190"/>
    </source>
</evidence>
<dbReference type="PANTHER" id="PTHR12608">
    <property type="entry name" value="TRANSMEMBRANE PROTEIN HTP-1 RELATED"/>
    <property type="match status" value="1"/>
</dbReference>
<keyword evidence="9" id="KW-1185">Reference proteome</keyword>
<gene>
    <name evidence="8" type="ORF">NP493_292g03003</name>
</gene>
<comment type="caution">
    <text evidence="6">Lacks conserved residue(s) required for the propagation of feature annotation.</text>
</comment>
<feature type="compositionally biased region" description="Basic and acidic residues" evidence="7">
    <location>
        <begin position="62"/>
        <end position="71"/>
    </location>
</feature>
<dbReference type="PROSITE" id="PS01214">
    <property type="entry name" value="UPF0016"/>
    <property type="match status" value="1"/>
</dbReference>
<feature type="transmembrane region" description="Helical" evidence="6">
    <location>
        <begin position="188"/>
        <end position="206"/>
    </location>
</feature>
<dbReference type="Pfam" id="PF01169">
    <property type="entry name" value="GDT1"/>
    <property type="match status" value="2"/>
</dbReference>
<evidence type="ECO:0000256" key="3">
    <source>
        <dbReference type="ARBA" id="ARBA00022692"/>
    </source>
</evidence>
<comment type="subcellular location">
    <subcellularLocation>
        <location evidence="1 6">Membrane</location>
        <topology evidence="1 6">Multi-pass membrane protein</topology>
    </subcellularLocation>
</comment>
<feature type="transmembrane region" description="Helical" evidence="6">
    <location>
        <begin position="158"/>
        <end position="182"/>
    </location>
</feature>
<dbReference type="InterPro" id="IPR001727">
    <property type="entry name" value="GDT1-like"/>
</dbReference>
<feature type="region of interest" description="Disordered" evidence="7">
    <location>
        <begin position="61"/>
        <end position="90"/>
    </location>
</feature>
<feature type="region of interest" description="Disordered" evidence="7">
    <location>
        <begin position="1"/>
        <end position="21"/>
    </location>
</feature>
<comment type="similarity">
    <text evidence="2 6">Belongs to the GDT1 family.</text>
</comment>
<comment type="caution">
    <text evidence="8">The sequence shown here is derived from an EMBL/GenBank/DDBJ whole genome shotgun (WGS) entry which is preliminary data.</text>
</comment>
<evidence type="ECO:0000256" key="7">
    <source>
        <dbReference type="SAM" id="MobiDB-lite"/>
    </source>
</evidence>
<dbReference type="GO" id="GO:0005384">
    <property type="term" value="F:manganese ion transmembrane transporter activity"/>
    <property type="evidence" value="ECO:0007669"/>
    <property type="project" value="TreeGrafter"/>
</dbReference>
<protein>
    <recommendedName>
        <fullName evidence="6">GDT1 family protein</fullName>
    </recommendedName>
</protein>
<dbReference type="GO" id="GO:0032472">
    <property type="term" value="P:Golgi calcium ion transport"/>
    <property type="evidence" value="ECO:0007669"/>
    <property type="project" value="TreeGrafter"/>
</dbReference>
<organism evidence="8 9">
    <name type="scientific">Ridgeia piscesae</name>
    <name type="common">Tubeworm</name>
    <dbReference type="NCBI Taxonomy" id="27915"/>
    <lineage>
        <taxon>Eukaryota</taxon>
        <taxon>Metazoa</taxon>
        <taxon>Spiralia</taxon>
        <taxon>Lophotrochozoa</taxon>
        <taxon>Annelida</taxon>
        <taxon>Polychaeta</taxon>
        <taxon>Sedentaria</taxon>
        <taxon>Canalipalpata</taxon>
        <taxon>Sabellida</taxon>
        <taxon>Siboglinidae</taxon>
        <taxon>Ridgeia</taxon>
    </lineage>
</organism>